<proteinExistence type="predicted"/>
<reference evidence="1 2" key="1">
    <citation type="submission" date="2024-02" db="EMBL/GenBank/DDBJ databases">
        <title>Marinospirillum sp. MEB 164 isolated from Lonar lake sediment.</title>
        <authorList>
            <person name="Joshi A."/>
            <person name="Thite S."/>
        </authorList>
    </citation>
    <scope>NUCLEOTIDE SEQUENCE [LARGE SCALE GENOMIC DNA]</scope>
    <source>
        <strain evidence="1 2">MEB164</strain>
    </source>
</reference>
<dbReference type="InterPro" id="IPR049249">
    <property type="entry name" value="DUF6882"/>
</dbReference>
<evidence type="ECO:0000313" key="1">
    <source>
        <dbReference type="EMBL" id="MFK7160633.1"/>
    </source>
</evidence>
<comment type="caution">
    <text evidence="1">The sequence shown here is derived from an EMBL/GenBank/DDBJ whole genome shotgun (WGS) entry which is preliminary data.</text>
</comment>
<accession>A0ABW8PWG8</accession>
<name>A0ABW8PWG8_9GAMM</name>
<dbReference type="RefSeq" id="WP_405338532.1">
    <property type="nucleotide sequence ID" value="NZ_JBANFI010000003.1"/>
</dbReference>
<dbReference type="EMBL" id="JBANFI010000003">
    <property type="protein sequence ID" value="MFK7160633.1"/>
    <property type="molecule type" value="Genomic_DNA"/>
</dbReference>
<keyword evidence="2" id="KW-1185">Reference proteome</keyword>
<protein>
    <submittedName>
        <fullName evidence="1">DUF6882 domain-containing protein</fullName>
    </submittedName>
</protein>
<dbReference type="Pfam" id="PF21813">
    <property type="entry name" value="DUF6882"/>
    <property type="match status" value="1"/>
</dbReference>
<organism evidence="1 2">
    <name type="scientific">Marinospirillum alkalitolerans</name>
    <dbReference type="NCBI Taxonomy" id="3123374"/>
    <lineage>
        <taxon>Bacteria</taxon>
        <taxon>Pseudomonadati</taxon>
        <taxon>Pseudomonadota</taxon>
        <taxon>Gammaproteobacteria</taxon>
        <taxon>Oceanospirillales</taxon>
        <taxon>Oceanospirillaceae</taxon>
        <taxon>Marinospirillum</taxon>
    </lineage>
</organism>
<dbReference type="Proteomes" id="UP001621714">
    <property type="component" value="Unassembled WGS sequence"/>
</dbReference>
<evidence type="ECO:0000313" key="2">
    <source>
        <dbReference type="Proteomes" id="UP001621714"/>
    </source>
</evidence>
<gene>
    <name evidence="1" type="ORF">V6U78_06240</name>
</gene>
<sequence length="217" mass="23886">MSPLFQNLLNQSVGHGFAKQLAFGDLLGDRSWRIDLTEGKVFFGDDLSFRIQLLGTESEGNATWLWAWANEASNLPAELLELCTLLKTTGEQGSIPELSERSFPLEQANGHTLAMIASGLFNCCYYRAPYPGGALFFLIQNPPAQVAEPVGITRAATVITEVVSEFDVDHTAMSEAFLTSQGFTVSRGEQSLIGEREQRTMTLTFDTGDRITRIQVD</sequence>